<gene>
    <name evidence="25" type="ORF">ACRE_060080</name>
</gene>
<evidence type="ECO:0000256" key="8">
    <source>
        <dbReference type="ARBA" id="ARBA00022527"/>
    </source>
</evidence>
<dbReference type="PROSITE" id="PS00915">
    <property type="entry name" value="PI3_4_KINASE_1"/>
    <property type="match status" value="1"/>
</dbReference>
<dbReference type="InterPro" id="IPR014009">
    <property type="entry name" value="PIK_FAT"/>
</dbReference>
<dbReference type="PROSITE" id="PS50290">
    <property type="entry name" value="PI3_4_KINASE_3"/>
    <property type="match status" value="1"/>
</dbReference>
<dbReference type="Proteomes" id="UP000029964">
    <property type="component" value="Unassembled WGS sequence"/>
</dbReference>
<dbReference type="GO" id="GO:0006325">
    <property type="term" value="P:chromatin organization"/>
    <property type="evidence" value="ECO:0007669"/>
    <property type="project" value="UniProtKB-KW"/>
</dbReference>
<evidence type="ECO:0000256" key="1">
    <source>
        <dbReference type="ARBA" id="ARBA00004123"/>
    </source>
</evidence>
<evidence type="ECO:0000256" key="7">
    <source>
        <dbReference type="ARBA" id="ARBA00022454"/>
    </source>
</evidence>
<keyword evidence="12 20" id="KW-0418">Kinase</keyword>
<dbReference type="InterPro" id="IPR011009">
    <property type="entry name" value="Kinase-like_dom_sf"/>
</dbReference>
<dbReference type="PROSITE" id="PS00916">
    <property type="entry name" value="PI3_4_KINASE_2"/>
    <property type="match status" value="1"/>
</dbReference>
<keyword evidence="8 20" id="KW-0723">Serine/threonine-protein kinase</keyword>
<keyword evidence="15 20" id="KW-0779">Telomere</keyword>
<evidence type="ECO:0000256" key="5">
    <source>
        <dbReference type="ARBA" id="ARBA00012513"/>
    </source>
</evidence>
<keyword evidence="13 20" id="KW-0067">ATP-binding</keyword>
<dbReference type="InterPro" id="IPR016024">
    <property type="entry name" value="ARM-type_fold"/>
</dbReference>
<feature type="domain" description="FATC" evidence="24">
    <location>
        <begin position="2898"/>
        <end position="2930"/>
    </location>
</feature>
<organism evidence="25 26">
    <name type="scientific">Hapsidospora chrysogenum (strain ATCC 11550 / CBS 779.69 / DSM 880 / IAM 14645 / JCM 23072 / IMI 49137)</name>
    <name type="common">Acremonium chrysogenum</name>
    <dbReference type="NCBI Taxonomy" id="857340"/>
    <lineage>
        <taxon>Eukaryota</taxon>
        <taxon>Fungi</taxon>
        <taxon>Dikarya</taxon>
        <taxon>Ascomycota</taxon>
        <taxon>Pezizomycotina</taxon>
        <taxon>Sordariomycetes</taxon>
        <taxon>Hypocreomycetidae</taxon>
        <taxon>Hypocreales</taxon>
        <taxon>Bionectriaceae</taxon>
        <taxon>Hapsidospora</taxon>
    </lineage>
</organism>
<dbReference type="Pfam" id="PF11640">
    <property type="entry name" value="TAN"/>
    <property type="match status" value="1"/>
</dbReference>
<dbReference type="SMART" id="SM00146">
    <property type="entry name" value="PI3Kc"/>
    <property type="match status" value="1"/>
</dbReference>
<keyword evidence="10 20" id="KW-0547">Nucleotide-binding</keyword>
<dbReference type="GO" id="GO:0000781">
    <property type="term" value="C:chromosome, telomeric region"/>
    <property type="evidence" value="ECO:0007669"/>
    <property type="project" value="UniProtKB-SubCell"/>
</dbReference>
<dbReference type="InterPro" id="IPR000403">
    <property type="entry name" value="PI3/4_kinase_cat_dom"/>
</dbReference>
<feature type="region of interest" description="Disordered" evidence="21">
    <location>
        <begin position="183"/>
        <end position="219"/>
    </location>
</feature>
<evidence type="ECO:0000256" key="10">
    <source>
        <dbReference type="ARBA" id="ARBA00022741"/>
    </source>
</evidence>
<feature type="compositionally biased region" description="Basic and acidic residues" evidence="21">
    <location>
        <begin position="426"/>
        <end position="445"/>
    </location>
</feature>
<keyword evidence="11 20" id="KW-0227">DNA damage</keyword>
<feature type="region of interest" description="Disordered" evidence="21">
    <location>
        <begin position="2852"/>
        <end position="2885"/>
    </location>
</feature>
<dbReference type="PROSITE" id="PS51189">
    <property type="entry name" value="FAT"/>
    <property type="match status" value="1"/>
</dbReference>
<dbReference type="InterPro" id="IPR018936">
    <property type="entry name" value="PI3/4_kinase_CS"/>
</dbReference>
<dbReference type="EMBL" id="JPKY01000074">
    <property type="protein sequence ID" value="KFH43208.1"/>
    <property type="molecule type" value="Genomic_DNA"/>
</dbReference>
<dbReference type="Pfam" id="PF00454">
    <property type="entry name" value="PI3_PI4_kinase"/>
    <property type="match status" value="1"/>
</dbReference>
<dbReference type="InterPro" id="IPR036940">
    <property type="entry name" value="PI3/4_kinase_cat_sf"/>
</dbReference>
<dbReference type="HOGENOM" id="CLU_000178_8_2_1"/>
<dbReference type="GO" id="GO:0005524">
    <property type="term" value="F:ATP binding"/>
    <property type="evidence" value="ECO:0007669"/>
    <property type="project" value="UniProtKB-KW"/>
</dbReference>
<evidence type="ECO:0000256" key="21">
    <source>
        <dbReference type="SAM" id="MobiDB-lite"/>
    </source>
</evidence>
<comment type="function">
    <text evidence="17 20">Serine/threonine protein kinase which activates checkpoint signaling upon genotoxic stresses such as ionizing radiation (IR), ultraviolet light (UV), or DNA replication stalling, thereby acting as a DNA damage sensor. Recognizes the substrate consensus sequence [ST]-Q. Phosphorylates histone H2A to form H2AS128ph (gamma-H2A) at sites of DNA damage, involved in the regulation of DNA damage response mechanism. Required for the control of telomere length and genome stability.</text>
</comment>
<evidence type="ECO:0000256" key="13">
    <source>
        <dbReference type="ARBA" id="ARBA00022840"/>
    </source>
</evidence>
<dbReference type="EC" id="2.7.11.1" evidence="5 20"/>
<evidence type="ECO:0000256" key="19">
    <source>
        <dbReference type="ARBA" id="ARBA00048679"/>
    </source>
</evidence>
<comment type="subunit">
    <text evidence="4">Associates with DNA double-strand breaks.</text>
</comment>
<comment type="subcellular location">
    <subcellularLocation>
        <location evidence="2 20">Chromosome</location>
        <location evidence="2 20">Telomere</location>
    </subcellularLocation>
    <subcellularLocation>
        <location evidence="1 20">Nucleus</location>
    </subcellularLocation>
</comment>
<feature type="domain" description="PI3K/PI4K catalytic" evidence="22">
    <location>
        <begin position="2563"/>
        <end position="2876"/>
    </location>
</feature>
<dbReference type="PANTHER" id="PTHR37079">
    <property type="entry name" value="SERINE/THREONINE-PROTEIN KINASE ATM"/>
    <property type="match status" value="1"/>
</dbReference>
<dbReference type="GO" id="GO:0006281">
    <property type="term" value="P:DNA repair"/>
    <property type="evidence" value="ECO:0007669"/>
    <property type="project" value="InterPro"/>
</dbReference>
<dbReference type="PANTHER" id="PTHR37079:SF4">
    <property type="entry name" value="SERINE_THREONINE-PROTEIN KINASE ATM"/>
    <property type="match status" value="1"/>
</dbReference>
<keyword evidence="9 20" id="KW-0808">Transferase</keyword>
<dbReference type="SMART" id="SM01342">
    <property type="entry name" value="TAN"/>
    <property type="match status" value="1"/>
</dbReference>
<evidence type="ECO:0000256" key="11">
    <source>
        <dbReference type="ARBA" id="ARBA00022763"/>
    </source>
</evidence>
<dbReference type="GO" id="GO:0005634">
    <property type="term" value="C:nucleus"/>
    <property type="evidence" value="ECO:0007669"/>
    <property type="project" value="UniProtKB-SubCell"/>
</dbReference>
<keyword evidence="16 20" id="KW-0539">Nucleus</keyword>
<dbReference type="OrthoDB" id="381190at2759"/>
<comment type="similarity">
    <text evidence="3 20">Belongs to the PI3/PI4-kinase family. ATM subfamily.</text>
</comment>
<keyword evidence="7 20" id="KW-0158">Chromosome</keyword>
<feature type="compositionally biased region" description="Polar residues" evidence="21">
    <location>
        <begin position="196"/>
        <end position="212"/>
    </location>
</feature>
<dbReference type="InterPro" id="IPR021668">
    <property type="entry name" value="TAN"/>
</dbReference>
<dbReference type="Gene3D" id="3.30.1010.10">
    <property type="entry name" value="Phosphatidylinositol 3-kinase Catalytic Subunit, Chain A, domain 4"/>
    <property type="match status" value="1"/>
</dbReference>
<dbReference type="InterPro" id="IPR003152">
    <property type="entry name" value="FATC_dom"/>
</dbReference>
<dbReference type="GO" id="GO:0106310">
    <property type="term" value="F:protein serine kinase activity"/>
    <property type="evidence" value="ECO:0007669"/>
    <property type="project" value="RHEA"/>
</dbReference>
<dbReference type="PROSITE" id="PS51190">
    <property type="entry name" value="FATC"/>
    <property type="match status" value="1"/>
</dbReference>
<evidence type="ECO:0000256" key="6">
    <source>
        <dbReference type="ARBA" id="ARBA00014619"/>
    </source>
</evidence>
<dbReference type="GO" id="GO:0004674">
    <property type="term" value="F:protein serine/threonine kinase activity"/>
    <property type="evidence" value="ECO:0007669"/>
    <property type="project" value="UniProtKB-KW"/>
</dbReference>
<evidence type="ECO:0000256" key="20">
    <source>
        <dbReference type="RuleBase" id="RU365027"/>
    </source>
</evidence>
<comment type="catalytic activity">
    <reaction evidence="19">
        <text>L-seryl-[protein] + ATP = O-phospho-L-seryl-[protein] + ADP + H(+)</text>
        <dbReference type="Rhea" id="RHEA:17989"/>
        <dbReference type="Rhea" id="RHEA-COMP:9863"/>
        <dbReference type="Rhea" id="RHEA-COMP:11604"/>
        <dbReference type="ChEBI" id="CHEBI:15378"/>
        <dbReference type="ChEBI" id="CHEBI:29999"/>
        <dbReference type="ChEBI" id="CHEBI:30616"/>
        <dbReference type="ChEBI" id="CHEBI:83421"/>
        <dbReference type="ChEBI" id="CHEBI:456216"/>
        <dbReference type="EC" id="2.7.11.1"/>
    </reaction>
</comment>
<evidence type="ECO:0000256" key="4">
    <source>
        <dbReference type="ARBA" id="ARBA00011370"/>
    </source>
</evidence>
<evidence type="ECO:0000313" key="26">
    <source>
        <dbReference type="Proteomes" id="UP000029964"/>
    </source>
</evidence>
<dbReference type="InterPro" id="IPR044107">
    <property type="entry name" value="PIKKc_ATM"/>
</dbReference>
<dbReference type="CDD" id="cd05171">
    <property type="entry name" value="PIKKc_ATM"/>
    <property type="match status" value="1"/>
</dbReference>
<proteinExistence type="inferred from homology"/>
<evidence type="ECO:0000259" key="23">
    <source>
        <dbReference type="PROSITE" id="PS51189"/>
    </source>
</evidence>
<keyword evidence="26" id="KW-1185">Reference proteome</keyword>
<dbReference type="Pfam" id="PF02260">
    <property type="entry name" value="FATC"/>
    <property type="match status" value="1"/>
</dbReference>
<comment type="catalytic activity">
    <reaction evidence="18 20">
        <text>L-threonyl-[protein] + ATP = O-phospho-L-threonyl-[protein] + ADP + H(+)</text>
        <dbReference type="Rhea" id="RHEA:46608"/>
        <dbReference type="Rhea" id="RHEA-COMP:11060"/>
        <dbReference type="Rhea" id="RHEA-COMP:11605"/>
        <dbReference type="ChEBI" id="CHEBI:15378"/>
        <dbReference type="ChEBI" id="CHEBI:30013"/>
        <dbReference type="ChEBI" id="CHEBI:30616"/>
        <dbReference type="ChEBI" id="CHEBI:61977"/>
        <dbReference type="ChEBI" id="CHEBI:456216"/>
        <dbReference type="EC" id="2.7.11.1"/>
    </reaction>
</comment>
<feature type="compositionally biased region" description="Acidic residues" evidence="21">
    <location>
        <begin position="2854"/>
        <end position="2863"/>
    </location>
</feature>
<dbReference type="SMART" id="SM01343">
    <property type="entry name" value="FATC"/>
    <property type="match status" value="1"/>
</dbReference>
<evidence type="ECO:0000256" key="14">
    <source>
        <dbReference type="ARBA" id="ARBA00022853"/>
    </source>
</evidence>
<evidence type="ECO:0000256" key="2">
    <source>
        <dbReference type="ARBA" id="ARBA00004574"/>
    </source>
</evidence>
<evidence type="ECO:0000256" key="18">
    <source>
        <dbReference type="ARBA" id="ARBA00047899"/>
    </source>
</evidence>
<evidence type="ECO:0000259" key="24">
    <source>
        <dbReference type="PROSITE" id="PS51190"/>
    </source>
</evidence>
<evidence type="ECO:0000256" key="15">
    <source>
        <dbReference type="ARBA" id="ARBA00022895"/>
    </source>
</evidence>
<protein>
    <recommendedName>
        <fullName evidence="6 20">Serine/threonine-protein kinase Tel1</fullName>
        <ecNumber evidence="5 20">2.7.11.1</ecNumber>
    </recommendedName>
</protein>
<evidence type="ECO:0000256" key="3">
    <source>
        <dbReference type="ARBA" id="ARBA00010769"/>
    </source>
</evidence>
<reference evidence="26" key="1">
    <citation type="journal article" date="2014" name="Genome Announc.">
        <title>Genome sequence and annotation of Acremonium chrysogenum, producer of the beta-lactam antibiotic cephalosporin C.</title>
        <authorList>
            <person name="Terfehr D."/>
            <person name="Dahlmann T.A."/>
            <person name="Specht T."/>
            <person name="Zadra I."/>
            <person name="Kuernsteiner H."/>
            <person name="Kueck U."/>
        </authorList>
    </citation>
    <scope>NUCLEOTIDE SEQUENCE [LARGE SCALE GENOMIC DNA]</scope>
    <source>
        <strain evidence="26">ATCC 11550 / CBS 779.69 / DSM 880 / IAM 14645 / JCM 23072 / IMI 49137</strain>
    </source>
</reference>
<dbReference type="InterPro" id="IPR038980">
    <property type="entry name" value="ATM_plant"/>
</dbReference>
<evidence type="ECO:0000256" key="17">
    <source>
        <dbReference type="ARBA" id="ARBA00025079"/>
    </source>
</evidence>
<feature type="domain" description="FAT" evidence="23">
    <location>
        <begin position="1857"/>
        <end position="2459"/>
    </location>
</feature>
<dbReference type="Gene3D" id="1.10.1070.11">
    <property type="entry name" value="Phosphatidylinositol 3-/4-kinase, catalytic domain"/>
    <property type="match status" value="1"/>
</dbReference>
<keyword evidence="14 20" id="KW-0156">Chromatin regulator</keyword>
<dbReference type="SUPFAM" id="SSF56112">
    <property type="entry name" value="Protein kinase-like (PK-like)"/>
    <property type="match status" value="1"/>
</dbReference>
<dbReference type="STRING" id="857340.A0A086T1H6"/>
<accession>A0A086T1H6</accession>
<name>A0A086T1H6_HAPC1</name>
<feature type="region of interest" description="Disordered" evidence="21">
    <location>
        <begin position="425"/>
        <end position="445"/>
    </location>
</feature>
<evidence type="ECO:0000259" key="22">
    <source>
        <dbReference type="PROSITE" id="PS50290"/>
    </source>
</evidence>
<evidence type="ECO:0000256" key="16">
    <source>
        <dbReference type="ARBA" id="ARBA00023242"/>
    </source>
</evidence>
<evidence type="ECO:0000313" key="25">
    <source>
        <dbReference type="EMBL" id="KFH43208.1"/>
    </source>
</evidence>
<evidence type="ECO:0000256" key="12">
    <source>
        <dbReference type="ARBA" id="ARBA00022777"/>
    </source>
</evidence>
<comment type="caution">
    <text evidence="25">The sequence shown here is derived from an EMBL/GenBank/DDBJ whole genome shotgun (WGS) entry which is preliminary data.</text>
</comment>
<dbReference type="SUPFAM" id="SSF48371">
    <property type="entry name" value="ARM repeat"/>
    <property type="match status" value="1"/>
</dbReference>
<dbReference type="FunFam" id="3.30.1010.10:FF:000019">
    <property type="entry name" value="Serine/threonine-protein kinase Tel1"/>
    <property type="match status" value="1"/>
</dbReference>
<evidence type="ECO:0000256" key="9">
    <source>
        <dbReference type="ARBA" id="ARBA00022679"/>
    </source>
</evidence>
<dbReference type="GO" id="GO:0035556">
    <property type="term" value="P:intracellular signal transduction"/>
    <property type="evidence" value="ECO:0007669"/>
    <property type="project" value="UniProtKB-ARBA"/>
</dbReference>
<sequence>MASHKSTVMNLASDVKSGSLKDREKAVDDLAHLLNPRNRTANLADLGDKSYHEIFEAIFNFVLREKPNLYDKRKSQTTSNAAATRLSKCAAAVRNGIARGVSKLGRKTSLAIIDHITQVLPGPNQDYVAPLLQDYVKALAELLSRQAHVELLSRKDAAPWEVCTDFFLDLALHFTPEEGGLLAPLSRASPGPGTATLRSTARSNSSTQSQKRAGQGEGGPLRDALEGLHHLVLGSNAPVLRRSSDIINVVLGILRVRHLSLGSIQTLCFAILNSVFAVLQAEALDEANALVKDLVPLMAYWWRAEKVSQDELIRALRNEISKAIFLTHLHIEYLTLRANDAVLLGHLEDLADPLWQEYSKRGEAFRLQLADVAFAVSILPEGHLRNPLFGLRPHNVEGESYWALVQNLAFLESILLKSRGNKARHSIGEEEQPRKKRRTQEESSRLRLKLASKDIAVRRTALQLVPFMVANGAFQDAEIVELLGELVAFGSDKDAISASWALIACASSCAMKPDVSRHRTDTWRQIWHLAARSVSLPGISRAACALLGAILEADFLPYHAISDEVNSIVTTADVNGPAVLSDTSIALMLQLFHIRNTRLPSASQSTCSHIIRWALLKWNPSELAYASFHSIHVHAYDFVNLLRACCGMNSLSSRQAMATTGGALSEAWKSRRHIGQFVRYLLLLAPEEASASDTKSKSIHMSSPPSVDPSSFYASKKLVLELLSPKVEELKELCASWTKKSHEGGTQISLERFQSLLSAVIVGVMLTPQLRDLNSTPSATIEPALLELAERSLRIASDSVEPQAFINSTLRLVRPCIPNLVTADLAALHRHSPGLLRLLTKIYDALEQRETRLAADDIGDFMDIDQEFDSQASRASVASTQVWTPRQNGRLGVDARSFYTDTKRRLGLLRILQKDEGQIGLVPDQFVGELLALSDEDLLSCQRLLMDVFRSDLVASPDATLNVIERLGVIVSQLEYQCCEVALTACVEVINGSSSTWLYDTQHLADAVGDLYNHFIKACLPSNIFSPKVQMSMTRLLLTLLRADPEYGGKMGVDSCRTSLLYILRRAPMEVKYFIGQRLANIFELYILKLHDEVFVDILDSLPKDPDHVAGIAFRLQALSKLACRWPTLLRRCTYHIFETPGKIAHSTEYAARCLDEISRALDLESPKALFRLFSRQLLYTWLESDAIDDIPYAIFAFSSLADLLESAQAEALGLMVMRGQTDMSADLARRIGTSETDLIKRNFSTAMAYSMIYGDAFGGEDQGRGEDHIEKKLGNKVVMEARYANFVDIVSLFFDLIDQDNLIEKSFAKQRDLAYAAEVMKAIKGLSHSTAELPPNQQPMFKARFLVHEIRRVCENTVFDFRDLWTQALVSSIARSLLNTVHPALGSLHACSVLRKVRILICLAGGVALESYTLELLLNSIRDFIIDPECADDALGITQYLLSEGAEYLTQTPSFVAGYALSTLASLRVFLESSQASTTQEEQFKATMSKAQNFHAWFTKYLANYTSPMFKNSSQSESFASITESAAHIRSSGNAEKGTSESKLLLHILRDSESDDQLLNESSRQLALGLLCNDFAVPPHNLDDIVESDKEAVDLAPAVWKSCETHNLSESYLTWAGRVLGRSFSASGEIPRSVLRETQLAQYQKIAPGSNASEMGILCLLQELTSSRDSATAGLAEAALRRAISQAVSHEDELLLVACQRSLSESLFLASQWGSYRSPPSENGELPSPGEGESIWTKDVSSAQWLPQLSVHLAQSVPDSIILSVLAPILSRVKGFAQKAFPFLVHLVLCFQLDQQQSVKRSLSAAMKQWLASKDPSAKDNLKLLLNTILYLRTQEYPKESSIADRAHWLDIDYTQASAASSRCAMYKTALLFAELVTPDTGRTSRRSSALREPDTNDTLLSIFENIDDPDAYYGLPEDASLATVLSRVEYENEGTKCLAFRGARYDSHLRQRNSASETDAQALVKALNTLGLSGLSHSLLQNQQNIGATPSSLESMFRTAQKLEMWNLPAPVESDHHAVVVYKAFQSMYQATDAALVRSTIYNGFQRTMHSLTGQGMNATAIRNRLGALASLTELDDLMNVSDSAEMDRILDKFKSRHEWMKRGMYDDVSQILSSRGTTMSMLSQHVHLVQNAKVSVANLRGMQVQSMLMSAGIYRYYQATQESINVATALMDLIPACEEQGIHVEAAVKVEAANSLWDHGEMGTSIRMLQGIDRDSSLKKQTITVSRSDLLSKIGHQVSVARLEKPQEIQKKYLEPALKELRGSSEGKEAGMVYHQFAMFCDGQLQDPAGLEDLARLQSLKKGKSDEVAELQTLISSTRDTQLRNRYNHVLSKEKQWLHLDEQELRRVEQTRSEFVRLSLENYLLSLIASDEHNNDALRFIALWLERSSEDATNKAVMKHLHQVPTRKFAALMNQLTSRLQNLDSPFQKLLLELVYNICVDHPYHGMYQIWSGTKVKAQQKDGVAVQRVEATNKVAQRLAATKSVADVWLSIDKTSKYYHMLAMDKTTKYKSGVKVILRESSAGHNLVNCLMKYRIPPPTMHIELSSTKDYSHVPTIAKLEPQMTIASGVSAPKIITAVGSNGVRYKQLVKGGHDDLRQDAIMEQVFAAVSSLLKLHRATQQRNLGIRTYKVLPLTASSGLIEFVPNTIPLHEFLMPAHERYHPKDLKGSQCRKEIFNVQNRTTETRINVYRKVADRFQPVMRYFFMEYFMDPDDWFEKRLAYTRTTAAISMLGHVLGLGDRHGHNILLDTKTGEAVHIDLGVAFEAGRILPVPELVPFRLTRDIVDGMGITGTEGVFRRCCEFTLDALREEQYSIMTILDVLRYDPLYTWSISPLRLAKLQKARHTDETGAMEDADQSEAEANKKKGNRKAGGDVNEPSEADRALEVVRKKLSKSLSVTATVNDLINQAMDECNLAVLYSGWAAYA</sequence>